<dbReference type="RefSeq" id="WP_014969005.1">
    <property type="nucleotide sequence ID" value="NC_018664.1"/>
</dbReference>
<dbReference type="eggNOG" id="COG0163">
    <property type="taxonomic scope" value="Bacteria"/>
</dbReference>
<dbReference type="InterPro" id="IPR036551">
    <property type="entry name" value="Flavin_trans-like"/>
</dbReference>
<dbReference type="EMBL" id="CP003326">
    <property type="protein sequence ID" value="AFS79871.1"/>
    <property type="molecule type" value="Genomic_DNA"/>
</dbReference>
<accession>K0B5X0</accession>
<dbReference type="Proteomes" id="UP000006094">
    <property type="component" value="Chromosome"/>
</dbReference>
<dbReference type="OrthoDB" id="1706434at2"/>
<dbReference type="GO" id="GO:0003824">
    <property type="term" value="F:catalytic activity"/>
    <property type="evidence" value="ECO:0007669"/>
    <property type="project" value="InterPro"/>
</dbReference>
<dbReference type="KEGG" id="cad:Curi_c29050"/>
<gene>
    <name evidence="1" type="ordered locus">Curi_c29050</name>
</gene>
<dbReference type="HOGENOM" id="CLU_1060231_0_0_9"/>
<name>K0B5X0_GOTA9</name>
<dbReference type="SUPFAM" id="SSF52507">
    <property type="entry name" value="Homo-oligomeric flavin-containing Cys decarboxylases, HFCD"/>
    <property type="match status" value="1"/>
</dbReference>
<dbReference type="Gene3D" id="3.40.50.1950">
    <property type="entry name" value="Flavin prenyltransferase-like"/>
    <property type="match status" value="1"/>
</dbReference>
<organism evidence="1 2">
    <name type="scientific">Gottschalkia acidurici (strain ATCC 7906 / DSM 604 / BCRC 14475 / CIP 104303 / KCTC 5404 / NCIMB 10678 / 9a)</name>
    <name type="common">Clostridium acidurici</name>
    <dbReference type="NCBI Taxonomy" id="1128398"/>
    <lineage>
        <taxon>Bacteria</taxon>
        <taxon>Bacillati</taxon>
        <taxon>Bacillota</taxon>
        <taxon>Tissierellia</taxon>
        <taxon>Tissierellales</taxon>
        <taxon>Gottschalkiaceae</taxon>
        <taxon>Gottschalkia</taxon>
    </lineage>
</organism>
<sequence>MDKYNLTNDIIRKLVGRVNRVPVTNDNMINISSKIEERLDYSDHHILVVFTGTNIGLTEVLREVSRARKYGFTFDVAFSFSGAHVLGEEGMNEVKKALKPNKIYNEEDQLIFNQVIESVDGIMVPMATQDIASKLVLGIQDNFISTLLWRSLWNGKTVLMDFDNVLTYGGVESKNPMLAEIMKDYVEKLQKIGVIKLDKSDYSVELINKFKNVSMKIEDSQNLQSSAQSQGLPKIMTEKDLLSAVNNNNEIIVPIKTIITPQALDTAKKQGITIIRK</sequence>
<evidence type="ECO:0000313" key="1">
    <source>
        <dbReference type="EMBL" id="AFS79871.1"/>
    </source>
</evidence>
<evidence type="ECO:0000313" key="2">
    <source>
        <dbReference type="Proteomes" id="UP000006094"/>
    </source>
</evidence>
<keyword evidence="2" id="KW-1185">Reference proteome</keyword>
<reference evidence="1 2" key="1">
    <citation type="journal article" date="2012" name="PLoS ONE">
        <title>The purine-utilizing bacterium Clostridium acidurici 9a: a genome-guided metabolic reconsideration.</title>
        <authorList>
            <person name="Hartwich K."/>
            <person name="Poehlein A."/>
            <person name="Daniel R."/>
        </authorList>
    </citation>
    <scope>NUCLEOTIDE SEQUENCE [LARGE SCALE GENOMIC DNA]</scope>
    <source>
        <strain evidence="2">ATCC 7906 / DSM 604 / BCRC 14475 / CIP 104303 / KCTC 5404 / NCIMB 10678 / 9a</strain>
    </source>
</reference>
<dbReference type="STRING" id="1128398.Curi_c29050"/>
<proteinExistence type="predicted"/>
<dbReference type="AlphaFoldDB" id="K0B5X0"/>
<protein>
    <submittedName>
        <fullName evidence="1">Flavoprotein</fullName>
    </submittedName>
</protein>